<dbReference type="RefSeq" id="WP_238386591.1">
    <property type="nucleotide sequence ID" value="NZ_FOBB01000003.1"/>
</dbReference>
<dbReference type="AlphaFoldDB" id="A0A1H7VVR2"/>
<organism evidence="2 3">
    <name type="scientific">Chitinophaga rupis</name>
    <dbReference type="NCBI Taxonomy" id="573321"/>
    <lineage>
        <taxon>Bacteria</taxon>
        <taxon>Pseudomonadati</taxon>
        <taxon>Bacteroidota</taxon>
        <taxon>Chitinophagia</taxon>
        <taxon>Chitinophagales</taxon>
        <taxon>Chitinophagaceae</taxon>
        <taxon>Chitinophaga</taxon>
    </lineage>
</organism>
<feature type="transmembrane region" description="Helical" evidence="1">
    <location>
        <begin position="29"/>
        <end position="47"/>
    </location>
</feature>
<keyword evidence="1" id="KW-1133">Transmembrane helix</keyword>
<evidence type="ECO:0000313" key="2">
    <source>
        <dbReference type="EMBL" id="SEM13134.1"/>
    </source>
</evidence>
<evidence type="ECO:0000256" key="1">
    <source>
        <dbReference type="SAM" id="Phobius"/>
    </source>
</evidence>
<gene>
    <name evidence="2" type="ORF">SAMN04488505_103460</name>
</gene>
<keyword evidence="3" id="KW-1185">Reference proteome</keyword>
<keyword evidence="1" id="KW-0812">Transmembrane</keyword>
<protein>
    <submittedName>
        <fullName evidence="2">Uncharacterized protein</fullName>
    </submittedName>
</protein>
<dbReference type="Proteomes" id="UP000198984">
    <property type="component" value="Unassembled WGS sequence"/>
</dbReference>
<sequence>MNMGGVFSGAFITNFLGKSTDAGHLGRDFALMSVVILAAVGMLLVFLRPKVKDAA</sequence>
<name>A0A1H7VVR2_9BACT</name>
<dbReference type="STRING" id="573321.SAMN04488505_103460"/>
<dbReference type="EMBL" id="FOBB01000003">
    <property type="protein sequence ID" value="SEM13134.1"/>
    <property type="molecule type" value="Genomic_DNA"/>
</dbReference>
<proteinExistence type="predicted"/>
<evidence type="ECO:0000313" key="3">
    <source>
        <dbReference type="Proteomes" id="UP000198984"/>
    </source>
</evidence>
<accession>A0A1H7VVR2</accession>
<keyword evidence="1" id="KW-0472">Membrane</keyword>
<reference evidence="2 3" key="1">
    <citation type="submission" date="2016-10" db="EMBL/GenBank/DDBJ databases">
        <authorList>
            <person name="de Groot N.N."/>
        </authorList>
    </citation>
    <scope>NUCLEOTIDE SEQUENCE [LARGE SCALE GENOMIC DNA]</scope>
    <source>
        <strain evidence="2 3">DSM 21039</strain>
    </source>
</reference>